<comment type="caution">
    <text evidence="1">The sequence shown here is derived from an EMBL/GenBank/DDBJ whole genome shotgun (WGS) entry which is preliminary data.</text>
</comment>
<protein>
    <recommendedName>
        <fullName evidence="3">Glycosyl transferase family 1 domain-containing protein</fullName>
    </recommendedName>
</protein>
<sequence length="237" mass="25528">MLTTPGARRNYAAAYPQADAHERFVLIENGYEESTFGDLPFPGSPMNRPLILVHSGLLYADGRNPIPFFEALARLANAGALTPADLQIVLRASGSDTAYAGDIQRLGVESFVRFEPPVSNREALEEQSRADALLLFQGARFNQQIPAKMYEYLRIGRPILALVDSKGDTAEVLRKTGGARIMPMDDANGIAAQLPGFIRDVRAGNEPGAHPGMVAGYARSQGAATLAGLLDQFTTKP</sequence>
<evidence type="ECO:0000313" key="2">
    <source>
        <dbReference type="Proteomes" id="UP001500657"/>
    </source>
</evidence>
<dbReference type="Proteomes" id="UP001500657">
    <property type="component" value="Unassembled WGS sequence"/>
</dbReference>
<gene>
    <name evidence="1" type="ORF">GCM10009126_17240</name>
</gene>
<dbReference type="Gene3D" id="3.40.50.2000">
    <property type="entry name" value="Glycogen Phosphorylase B"/>
    <property type="match status" value="1"/>
</dbReference>
<evidence type="ECO:0008006" key="3">
    <source>
        <dbReference type="Google" id="ProtNLM"/>
    </source>
</evidence>
<reference evidence="2" key="1">
    <citation type="journal article" date="2019" name="Int. J. Syst. Evol. Microbiol.">
        <title>The Global Catalogue of Microorganisms (GCM) 10K type strain sequencing project: providing services to taxonomists for standard genome sequencing and annotation.</title>
        <authorList>
            <consortium name="The Broad Institute Genomics Platform"/>
            <consortium name="The Broad Institute Genome Sequencing Center for Infectious Disease"/>
            <person name="Wu L."/>
            <person name="Ma J."/>
        </authorList>
    </citation>
    <scope>NUCLEOTIDE SEQUENCE [LARGE SCALE GENOMIC DNA]</scope>
    <source>
        <strain evidence="2">JCM 16242</strain>
    </source>
</reference>
<evidence type="ECO:0000313" key="1">
    <source>
        <dbReference type="EMBL" id="GAA0252484.1"/>
    </source>
</evidence>
<keyword evidence="2" id="KW-1185">Reference proteome</keyword>
<name>A0ABP3E863_9GAMM</name>
<proteinExistence type="predicted"/>
<organism evidence="1 2">
    <name type="scientific">Rhodanobacter caeni</name>
    <dbReference type="NCBI Taxonomy" id="657654"/>
    <lineage>
        <taxon>Bacteria</taxon>
        <taxon>Pseudomonadati</taxon>
        <taxon>Pseudomonadota</taxon>
        <taxon>Gammaproteobacteria</taxon>
        <taxon>Lysobacterales</taxon>
        <taxon>Rhodanobacteraceae</taxon>
        <taxon>Rhodanobacter</taxon>
    </lineage>
</organism>
<accession>A0ABP3E863</accession>
<dbReference type="SUPFAM" id="SSF53756">
    <property type="entry name" value="UDP-Glycosyltransferase/glycogen phosphorylase"/>
    <property type="match status" value="1"/>
</dbReference>
<dbReference type="EMBL" id="BAAAFO010000003">
    <property type="protein sequence ID" value="GAA0252484.1"/>
    <property type="molecule type" value="Genomic_DNA"/>
</dbReference>